<evidence type="ECO:0000256" key="5">
    <source>
        <dbReference type="SAM" id="MobiDB-lite"/>
    </source>
</evidence>
<sequence>MSVIFANLWGRLIGRPLVVTPDGARQLTAYLMSRSSYRDGQIIENDAVHNVADLMAGVGNVKARSDHTDQFYRVIDGVAIIPVRGALVHRLGLHPYCGMTGYDGIAQKIDQAVSDASVNGIMLEIDSSGGEVSGVLELGETIRAARDKKPVWAVADESAYSAAYWIGSQANRLLVPKTGGVGSIGVITMHADFSEHMKSEGVKVTIIAAGTHKSDGNPFEPLPENVRSRVAADVEAARQLFAQEVVSGRPDLSIEDVLATEALCYSADQAVEIGLADAVQSSKSAMADFIERLSVRTVIGPIQSKGASEMPPEINDRPGATDPGDTVITADEDKIAVAVATAVAADRKRSAAIIGSKEAAGREGLANSLAFETDLSVDAAVAMLAKAPSAQSNPLSAAMESEPNSVIGDEPEPGKGPSKVEKFAANFAAISGRKVKG</sequence>
<evidence type="ECO:0000256" key="3">
    <source>
        <dbReference type="ARBA" id="ARBA00022801"/>
    </source>
</evidence>
<feature type="region of interest" description="Disordered" evidence="5">
    <location>
        <begin position="304"/>
        <end position="324"/>
    </location>
</feature>
<dbReference type="GO" id="GO:0006508">
    <property type="term" value="P:proteolysis"/>
    <property type="evidence" value="ECO:0007669"/>
    <property type="project" value="UniProtKB-KW"/>
</dbReference>
<evidence type="ECO:0000256" key="2">
    <source>
        <dbReference type="ARBA" id="ARBA00022670"/>
    </source>
</evidence>
<reference evidence="7 8" key="1">
    <citation type="submission" date="2017-09" db="EMBL/GenBank/DDBJ databases">
        <title>Biodiversity and function of Thalassospira species in the particle-attached aromatic-hydrocarbon-degrading consortia from the surface seawater of the South China Sea.</title>
        <authorList>
            <person name="Dong C."/>
            <person name="Liu R."/>
            <person name="Shao Z."/>
        </authorList>
    </citation>
    <scope>NUCLEOTIDE SEQUENCE [LARGE SCALE GENOMIC DNA]</scope>
    <source>
        <strain evidence="7 8">CSC1P2</strain>
    </source>
</reference>
<evidence type="ECO:0000313" key="8">
    <source>
        <dbReference type="Proteomes" id="UP000233597"/>
    </source>
</evidence>
<evidence type="ECO:0000256" key="4">
    <source>
        <dbReference type="ARBA" id="ARBA00022825"/>
    </source>
</evidence>
<dbReference type="OrthoDB" id="266140at2"/>
<accession>A0A2N3KJU3</accession>
<dbReference type="PANTHER" id="PTHR33209">
    <property type="entry name" value="PROTEASE 4"/>
    <property type="match status" value="1"/>
</dbReference>
<dbReference type="Gene3D" id="3.90.226.10">
    <property type="entry name" value="2-enoyl-CoA Hydratase, Chain A, domain 1"/>
    <property type="match status" value="1"/>
</dbReference>
<dbReference type="EMBL" id="NWTK01000015">
    <property type="protein sequence ID" value="PKR50776.1"/>
    <property type="molecule type" value="Genomic_DNA"/>
</dbReference>
<proteinExistence type="inferred from homology"/>
<dbReference type="InterPro" id="IPR002142">
    <property type="entry name" value="Peptidase_S49"/>
</dbReference>
<dbReference type="RefSeq" id="WP_101269896.1">
    <property type="nucleotide sequence ID" value="NZ_NWTK01000015.1"/>
</dbReference>
<dbReference type="SUPFAM" id="SSF52096">
    <property type="entry name" value="ClpP/crotonase"/>
    <property type="match status" value="1"/>
</dbReference>
<comment type="similarity">
    <text evidence="1">Belongs to the peptidase S49 family.</text>
</comment>
<evidence type="ECO:0000259" key="6">
    <source>
        <dbReference type="Pfam" id="PF01343"/>
    </source>
</evidence>
<gene>
    <name evidence="7" type="ORF">COO20_20275</name>
</gene>
<dbReference type="Gene3D" id="6.20.330.10">
    <property type="match status" value="1"/>
</dbReference>
<dbReference type="InterPro" id="IPR029045">
    <property type="entry name" value="ClpP/crotonase-like_dom_sf"/>
</dbReference>
<protein>
    <submittedName>
        <fullName evidence="7">Serine protease</fullName>
    </submittedName>
</protein>
<dbReference type="Pfam" id="PF01343">
    <property type="entry name" value="Peptidase_S49"/>
    <property type="match status" value="1"/>
</dbReference>
<name>A0A2N3KJU3_9PROT</name>
<dbReference type="InterPro" id="IPR033855">
    <property type="entry name" value="Protein_C"/>
</dbReference>
<keyword evidence="4" id="KW-0720">Serine protease</keyword>
<comment type="caution">
    <text evidence="7">The sequence shown here is derived from an EMBL/GenBank/DDBJ whole genome shotgun (WGS) entry which is preliminary data.</text>
</comment>
<feature type="region of interest" description="Disordered" evidence="5">
    <location>
        <begin position="390"/>
        <end position="420"/>
    </location>
</feature>
<evidence type="ECO:0000256" key="1">
    <source>
        <dbReference type="ARBA" id="ARBA00008683"/>
    </source>
</evidence>
<dbReference type="GO" id="GO:0008236">
    <property type="term" value="F:serine-type peptidase activity"/>
    <property type="evidence" value="ECO:0007669"/>
    <property type="project" value="UniProtKB-KW"/>
</dbReference>
<keyword evidence="2 7" id="KW-0645">Protease</keyword>
<evidence type="ECO:0000313" key="7">
    <source>
        <dbReference type="EMBL" id="PKR50776.1"/>
    </source>
</evidence>
<dbReference type="AlphaFoldDB" id="A0A2N3KJU3"/>
<keyword evidence="3" id="KW-0378">Hydrolase</keyword>
<dbReference type="Proteomes" id="UP000233597">
    <property type="component" value="Unassembled WGS sequence"/>
</dbReference>
<dbReference type="PANTHER" id="PTHR33209:SF1">
    <property type="entry name" value="PEPTIDASE S49 DOMAIN-CONTAINING PROTEIN"/>
    <property type="match status" value="1"/>
</dbReference>
<feature type="domain" description="Peptidase S49" evidence="6">
    <location>
        <begin position="145"/>
        <end position="289"/>
    </location>
</feature>
<organism evidence="7 8">
    <name type="scientific">Thalassospira marina</name>
    <dbReference type="NCBI Taxonomy" id="2048283"/>
    <lineage>
        <taxon>Bacteria</taxon>
        <taxon>Pseudomonadati</taxon>
        <taxon>Pseudomonadota</taxon>
        <taxon>Alphaproteobacteria</taxon>
        <taxon>Rhodospirillales</taxon>
        <taxon>Thalassospiraceae</taxon>
        <taxon>Thalassospira</taxon>
    </lineage>
</organism>
<dbReference type="CDD" id="cd07022">
    <property type="entry name" value="S49_Sppa_36K_type"/>
    <property type="match status" value="1"/>
</dbReference>